<accession>A0ABP7ZY77</accession>
<reference evidence="2" key="1">
    <citation type="journal article" date="2019" name="Int. J. Syst. Evol. Microbiol.">
        <title>The Global Catalogue of Microorganisms (GCM) 10K type strain sequencing project: providing services to taxonomists for standard genome sequencing and annotation.</title>
        <authorList>
            <consortium name="The Broad Institute Genomics Platform"/>
            <consortium name="The Broad Institute Genome Sequencing Center for Infectious Disease"/>
            <person name="Wu L."/>
            <person name="Ma J."/>
        </authorList>
    </citation>
    <scope>NUCLEOTIDE SEQUENCE [LARGE SCALE GENOMIC DNA]</scope>
    <source>
        <strain evidence="2">JCM 16722</strain>
    </source>
</reference>
<proteinExistence type="predicted"/>
<gene>
    <name evidence="1" type="ORF">GCM10022218_16010</name>
</gene>
<protein>
    <submittedName>
        <fullName evidence="1">Uncharacterized protein</fullName>
    </submittedName>
</protein>
<dbReference type="RefSeq" id="WP_346085400.1">
    <property type="nucleotide sequence ID" value="NZ_BAAAZK010000002.1"/>
</dbReference>
<evidence type="ECO:0000313" key="1">
    <source>
        <dbReference type="EMBL" id="GAA4173221.1"/>
    </source>
</evidence>
<evidence type="ECO:0000313" key="2">
    <source>
        <dbReference type="Proteomes" id="UP001500167"/>
    </source>
</evidence>
<organism evidence="1 2">
    <name type="scientific">Sphingobacterium ginsenosidimutans</name>
    <dbReference type="NCBI Taxonomy" id="687845"/>
    <lineage>
        <taxon>Bacteria</taxon>
        <taxon>Pseudomonadati</taxon>
        <taxon>Bacteroidota</taxon>
        <taxon>Sphingobacteriia</taxon>
        <taxon>Sphingobacteriales</taxon>
        <taxon>Sphingobacteriaceae</taxon>
        <taxon>Sphingobacterium</taxon>
    </lineage>
</organism>
<comment type="caution">
    <text evidence="1">The sequence shown here is derived from an EMBL/GenBank/DDBJ whole genome shotgun (WGS) entry which is preliminary data.</text>
</comment>
<name>A0ABP7ZY77_9SPHI</name>
<dbReference type="Proteomes" id="UP001500167">
    <property type="component" value="Unassembled WGS sequence"/>
</dbReference>
<sequence length="407" mass="49393">MNTDFNFFPDAFEDEDDKMDYLFDDLRSLYCQHSLVEWKKKIEELVQVISNNYCETHLVDQDFLPFVSEIKKIIEEAWCVLQKRNRMEFKHEYLGMEWKPNPYALKKKNISEFHQYRISFKRHFEDKITLINEYECRDFFLVFDDFFNQLDVINWLKLMDKWAEFSVGGKGLISECYDYTPTETSRHLQRLFEACYLMDDFVFCPLFYPPNSQLFRIDYMMLNCYSETYDGYNPFLLLAYLFTGYELSELKNKFSYWMYCAKIQTEIYSKDEPATLLGLYKDIGQLLEIGWLILYTKDMPEHWLDPARMDSEFDITKVNIKEEVLTFLSKEEQSNLRKSLHNFYKANDWFHYRRMTLEDALYYALQTKGQYYSIEHFEKLESSINKLMEILYALNREFMNSNLVEEK</sequence>
<keyword evidence="2" id="KW-1185">Reference proteome</keyword>
<dbReference type="EMBL" id="BAAAZK010000002">
    <property type="protein sequence ID" value="GAA4173221.1"/>
    <property type="molecule type" value="Genomic_DNA"/>
</dbReference>